<dbReference type="InterPro" id="IPR029045">
    <property type="entry name" value="ClpP/crotonase-like_dom_sf"/>
</dbReference>
<evidence type="ECO:0000256" key="3">
    <source>
        <dbReference type="RuleBase" id="RU003707"/>
    </source>
</evidence>
<dbReference type="PANTHER" id="PTHR11941:SF54">
    <property type="entry name" value="ENOYL-COA HYDRATASE, MITOCHONDRIAL"/>
    <property type="match status" value="1"/>
</dbReference>
<dbReference type="EMBL" id="JACQWF010000326">
    <property type="protein sequence ID" value="MBI4596166.1"/>
    <property type="molecule type" value="Genomic_DNA"/>
</dbReference>
<name>A0A933GLM8_UNCTE</name>
<dbReference type="InterPro" id="IPR014748">
    <property type="entry name" value="Enoyl-CoA_hydra_C"/>
</dbReference>
<dbReference type="GO" id="GO:0006635">
    <property type="term" value="P:fatty acid beta-oxidation"/>
    <property type="evidence" value="ECO:0007669"/>
    <property type="project" value="TreeGrafter"/>
</dbReference>
<keyword evidence="2" id="KW-0456">Lyase</keyword>
<comment type="similarity">
    <text evidence="1 3">Belongs to the enoyl-CoA hydratase/isomerase family.</text>
</comment>
<dbReference type="InterPro" id="IPR001753">
    <property type="entry name" value="Enoyl-CoA_hydra/iso"/>
</dbReference>
<dbReference type="FunFam" id="3.90.226.10:FF:000009">
    <property type="entry name" value="Carnitinyl-CoA dehydratase"/>
    <property type="match status" value="1"/>
</dbReference>
<dbReference type="Gene3D" id="3.90.226.10">
    <property type="entry name" value="2-enoyl-CoA Hydratase, Chain A, domain 1"/>
    <property type="match status" value="1"/>
</dbReference>
<protein>
    <submittedName>
        <fullName evidence="4">Enoyl-CoA hydratase/isomerase family protein</fullName>
    </submittedName>
</protein>
<gene>
    <name evidence="4" type="ORF">HY730_07300</name>
</gene>
<evidence type="ECO:0000256" key="2">
    <source>
        <dbReference type="ARBA" id="ARBA00023239"/>
    </source>
</evidence>
<dbReference type="FunFam" id="1.10.12.10:FF:000001">
    <property type="entry name" value="Probable enoyl-CoA hydratase, mitochondrial"/>
    <property type="match status" value="1"/>
</dbReference>
<dbReference type="Pfam" id="PF00378">
    <property type="entry name" value="ECH_1"/>
    <property type="match status" value="1"/>
</dbReference>
<accession>A0A933GLM8</accession>
<dbReference type="SUPFAM" id="SSF52096">
    <property type="entry name" value="ClpP/crotonase"/>
    <property type="match status" value="1"/>
</dbReference>
<organism evidence="4 5">
    <name type="scientific">Tectimicrobiota bacterium</name>
    <dbReference type="NCBI Taxonomy" id="2528274"/>
    <lineage>
        <taxon>Bacteria</taxon>
        <taxon>Pseudomonadati</taxon>
        <taxon>Nitrospinota/Tectimicrobiota group</taxon>
        <taxon>Candidatus Tectimicrobiota</taxon>
    </lineage>
</organism>
<dbReference type="AlphaFoldDB" id="A0A933GLM8"/>
<dbReference type="Proteomes" id="UP000772181">
    <property type="component" value="Unassembled WGS sequence"/>
</dbReference>
<evidence type="ECO:0000313" key="5">
    <source>
        <dbReference type="Proteomes" id="UP000772181"/>
    </source>
</evidence>
<dbReference type="GO" id="GO:0016836">
    <property type="term" value="F:hydro-lyase activity"/>
    <property type="evidence" value="ECO:0007669"/>
    <property type="project" value="UniProtKB-ARBA"/>
</dbReference>
<dbReference type="Gene3D" id="1.10.12.10">
    <property type="entry name" value="Lyase 2-enoyl-coa Hydratase, Chain A, domain 2"/>
    <property type="match status" value="1"/>
</dbReference>
<dbReference type="PROSITE" id="PS00166">
    <property type="entry name" value="ENOYL_COA_HYDRATASE"/>
    <property type="match status" value="1"/>
</dbReference>
<evidence type="ECO:0000313" key="4">
    <source>
        <dbReference type="EMBL" id="MBI4596166.1"/>
    </source>
</evidence>
<sequence length="259" mass="27873">MAFENIILEKAAGVAKITLNRPNALNALSSRLLSELETAVKDCESDKAIKVVVITGAGRAFSAGADLKELSGADPDKTISVIKIFHRCFNVIENLGKPVIAAINGLALAGGLELVMACDLAVLSEDAKIGDQHANFGLVPGGGGTQRLPRLIGIRRAKELMLTGVWLSPQEALEFGLVNKIAPTGKLMETVGELAKNLIKKSPMASKTIKYLVNDGMKMNLDDGLELEIKEVRKHFETKDIKEGLSAFLERREPNFPGE</sequence>
<proteinExistence type="inferred from homology"/>
<reference evidence="4" key="1">
    <citation type="submission" date="2020-07" db="EMBL/GenBank/DDBJ databases">
        <title>Huge and variable diversity of episymbiotic CPR bacteria and DPANN archaea in groundwater ecosystems.</title>
        <authorList>
            <person name="He C.Y."/>
            <person name="Keren R."/>
            <person name="Whittaker M."/>
            <person name="Farag I.F."/>
            <person name="Doudna J."/>
            <person name="Cate J.H.D."/>
            <person name="Banfield J.F."/>
        </authorList>
    </citation>
    <scope>NUCLEOTIDE SEQUENCE</scope>
    <source>
        <strain evidence="4">NC_groundwater_1482_Ag_S-0.65um_47_24</strain>
    </source>
</reference>
<dbReference type="InterPro" id="IPR018376">
    <property type="entry name" value="Enoyl-CoA_hyd/isom_CS"/>
</dbReference>
<dbReference type="PANTHER" id="PTHR11941">
    <property type="entry name" value="ENOYL-COA HYDRATASE-RELATED"/>
    <property type="match status" value="1"/>
</dbReference>
<dbReference type="CDD" id="cd06558">
    <property type="entry name" value="crotonase-like"/>
    <property type="match status" value="1"/>
</dbReference>
<comment type="caution">
    <text evidence="4">The sequence shown here is derived from an EMBL/GenBank/DDBJ whole genome shotgun (WGS) entry which is preliminary data.</text>
</comment>
<evidence type="ECO:0000256" key="1">
    <source>
        <dbReference type="ARBA" id="ARBA00005254"/>
    </source>
</evidence>